<keyword evidence="3" id="KW-0963">Cytoplasm</keyword>
<feature type="domain" description="Pyrroline-5-carboxylate reductase catalytic N-terminal" evidence="10">
    <location>
        <begin position="10"/>
        <end position="109"/>
    </location>
</feature>
<keyword evidence="5 9" id="KW-0641">Proline biosynthesis</keyword>
<dbReference type="InterPro" id="IPR000304">
    <property type="entry name" value="Pyrroline-COOH_reductase"/>
</dbReference>
<gene>
    <name evidence="12" type="ORF">IFR04_014445</name>
</gene>
<proteinExistence type="inferred from homology"/>
<dbReference type="Gene3D" id="3.40.50.720">
    <property type="entry name" value="NAD(P)-binding Rossmann-like Domain"/>
    <property type="match status" value="1"/>
</dbReference>
<dbReference type="AlphaFoldDB" id="A0A8H7T3Q1"/>
<evidence type="ECO:0000259" key="11">
    <source>
        <dbReference type="Pfam" id="PF14748"/>
    </source>
</evidence>
<evidence type="ECO:0000256" key="6">
    <source>
        <dbReference type="ARBA" id="ARBA00022857"/>
    </source>
</evidence>
<dbReference type="InterPro" id="IPR029036">
    <property type="entry name" value="P5CR_dimer"/>
</dbReference>
<comment type="catalytic activity">
    <reaction evidence="9">
        <text>L-proline + NADP(+) = (S)-1-pyrroline-5-carboxylate + NADPH + 2 H(+)</text>
        <dbReference type="Rhea" id="RHEA:14109"/>
        <dbReference type="ChEBI" id="CHEBI:15378"/>
        <dbReference type="ChEBI" id="CHEBI:17388"/>
        <dbReference type="ChEBI" id="CHEBI:57783"/>
        <dbReference type="ChEBI" id="CHEBI:58349"/>
        <dbReference type="ChEBI" id="CHEBI:60039"/>
        <dbReference type="EC" id="1.5.1.2"/>
    </reaction>
</comment>
<dbReference type="GO" id="GO:0004735">
    <property type="term" value="F:pyrroline-5-carboxylate reductase activity"/>
    <property type="evidence" value="ECO:0007669"/>
    <property type="project" value="UniProtKB-EC"/>
</dbReference>
<feature type="binding site" evidence="8">
    <location>
        <begin position="76"/>
        <end position="79"/>
    </location>
    <ligand>
        <name>NADP(+)</name>
        <dbReference type="ChEBI" id="CHEBI:58349"/>
    </ligand>
</feature>
<dbReference type="UniPathway" id="UPA00098">
    <property type="reaction ID" value="UER00361"/>
</dbReference>
<dbReference type="OrthoDB" id="10263291at2759"/>
<dbReference type="InterPro" id="IPR028939">
    <property type="entry name" value="P5C_Rdtase_cat_N"/>
</dbReference>
<dbReference type="Gene3D" id="1.10.3730.10">
    <property type="entry name" value="ProC C-terminal domain-like"/>
    <property type="match status" value="1"/>
</dbReference>
<comment type="pathway">
    <text evidence="1 9">Amino-acid biosynthesis; L-proline biosynthesis; L-proline from L-glutamate 5-semialdehyde: step 1/1.</text>
</comment>
<dbReference type="SUPFAM" id="SSF48179">
    <property type="entry name" value="6-phosphogluconate dehydrogenase C-terminal domain-like"/>
    <property type="match status" value="1"/>
</dbReference>
<accession>A0A8H7T3Q1</accession>
<evidence type="ECO:0000259" key="10">
    <source>
        <dbReference type="Pfam" id="PF03807"/>
    </source>
</evidence>
<evidence type="ECO:0000256" key="7">
    <source>
        <dbReference type="ARBA" id="ARBA00023002"/>
    </source>
</evidence>
<dbReference type="InterPro" id="IPR036291">
    <property type="entry name" value="NAD(P)-bd_dom_sf"/>
</dbReference>
<feature type="binding site" evidence="8">
    <location>
        <begin position="14"/>
        <end position="19"/>
    </location>
    <ligand>
        <name>NADP(+)</name>
        <dbReference type="ChEBI" id="CHEBI:58349"/>
    </ligand>
</feature>
<dbReference type="FunFam" id="1.10.3730.10:FF:000001">
    <property type="entry name" value="Pyrroline-5-carboxylate reductase"/>
    <property type="match status" value="1"/>
</dbReference>
<dbReference type="EMBL" id="JAFJYH010000379">
    <property type="protein sequence ID" value="KAG4412426.1"/>
    <property type="molecule type" value="Genomic_DNA"/>
</dbReference>
<evidence type="ECO:0000256" key="9">
    <source>
        <dbReference type="RuleBase" id="RU003903"/>
    </source>
</evidence>
<dbReference type="GO" id="GO:0055129">
    <property type="term" value="P:L-proline biosynthetic process"/>
    <property type="evidence" value="ECO:0007669"/>
    <property type="project" value="UniProtKB-UniPathway"/>
</dbReference>
<evidence type="ECO:0000256" key="1">
    <source>
        <dbReference type="ARBA" id="ARBA00005205"/>
    </source>
</evidence>
<feature type="binding site" evidence="8">
    <location>
        <position position="63"/>
    </location>
    <ligand>
        <name>NADPH</name>
        <dbReference type="ChEBI" id="CHEBI:57783"/>
    </ligand>
</feature>
<evidence type="ECO:0000256" key="8">
    <source>
        <dbReference type="PIRSR" id="PIRSR000193-1"/>
    </source>
</evidence>
<comment type="similarity">
    <text evidence="2 9">Belongs to the pyrroline-5-carboxylate reductase family.</text>
</comment>
<sequence>MATPQIQECKLCFIGGGNMGAAIIGGLLAKGSTTKQNIIVSEPFEVTRKKVEDTLGVRTTTSNSEAAQDADVLVLAVKPQVAKGVCSDLAASWRESKQQKLPLIVSICAGIPLDALTNWFTVSEGRAPKVVRVMPNTPALLGEGASGSFAGAGVTEDEKKLVTALLEGFSKVSEWVDKEELIDVVTALSGSGPAYFFLLVEHMVSSATALGMPREQAERLAKQTCLGAGKMLVESTESPGQLRINVTSPKGTTEAALKSFQESGMDGVVSKALKAAADRGEELGKALA</sequence>
<dbReference type="Pfam" id="PF14748">
    <property type="entry name" value="P5CR_dimer"/>
    <property type="match status" value="1"/>
</dbReference>
<keyword evidence="7 9" id="KW-0560">Oxidoreductase</keyword>
<dbReference type="Proteomes" id="UP000664132">
    <property type="component" value="Unassembled WGS sequence"/>
</dbReference>
<evidence type="ECO:0000256" key="4">
    <source>
        <dbReference type="ARBA" id="ARBA00022605"/>
    </source>
</evidence>
<evidence type="ECO:0000256" key="5">
    <source>
        <dbReference type="ARBA" id="ARBA00022650"/>
    </source>
</evidence>
<dbReference type="PANTHER" id="PTHR11645:SF0">
    <property type="entry name" value="PYRROLINE-5-CARBOXYLATE REDUCTASE 3"/>
    <property type="match status" value="1"/>
</dbReference>
<name>A0A8H7T3Q1_9HELO</name>
<reference evidence="12" key="1">
    <citation type="submission" date="2021-02" db="EMBL/GenBank/DDBJ databases">
        <title>Genome sequence Cadophora malorum strain M34.</title>
        <authorList>
            <person name="Stefanovic E."/>
            <person name="Vu D."/>
            <person name="Scully C."/>
            <person name="Dijksterhuis J."/>
            <person name="Roader J."/>
            <person name="Houbraken J."/>
        </authorList>
    </citation>
    <scope>NUCLEOTIDE SEQUENCE</scope>
    <source>
        <strain evidence="12">M34</strain>
    </source>
</reference>
<dbReference type="SUPFAM" id="SSF51735">
    <property type="entry name" value="NAD(P)-binding Rossmann-fold domains"/>
    <property type="match status" value="1"/>
</dbReference>
<dbReference type="EC" id="1.5.1.2" evidence="9"/>
<dbReference type="FunFam" id="3.40.50.720:FF:000105">
    <property type="entry name" value="Pyrroline-5-carboxylate reductase"/>
    <property type="match status" value="1"/>
</dbReference>
<keyword evidence="4 9" id="KW-0028">Amino-acid biosynthesis</keyword>
<keyword evidence="6 8" id="KW-0521">NADP</keyword>
<dbReference type="PIRSF" id="PIRSF000193">
    <property type="entry name" value="Pyrrol-5-carb_rd"/>
    <property type="match status" value="1"/>
</dbReference>
<dbReference type="NCBIfam" id="TIGR00112">
    <property type="entry name" value="proC"/>
    <property type="match status" value="1"/>
</dbReference>
<keyword evidence="13" id="KW-1185">Reference proteome</keyword>
<protein>
    <recommendedName>
        <fullName evidence="9">Pyrroline-5-carboxylate reductase</fullName>
        <ecNumber evidence="9">1.5.1.2</ecNumber>
    </recommendedName>
</protein>
<evidence type="ECO:0000256" key="2">
    <source>
        <dbReference type="ARBA" id="ARBA00005525"/>
    </source>
</evidence>
<dbReference type="PANTHER" id="PTHR11645">
    <property type="entry name" value="PYRROLINE-5-CARBOXYLATE REDUCTASE"/>
    <property type="match status" value="1"/>
</dbReference>
<evidence type="ECO:0000313" key="13">
    <source>
        <dbReference type="Proteomes" id="UP000664132"/>
    </source>
</evidence>
<feature type="domain" description="Pyrroline-5-carboxylate reductase dimerisation" evidence="11">
    <location>
        <begin position="179"/>
        <end position="283"/>
    </location>
</feature>
<evidence type="ECO:0000313" key="12">
    <source>
        <dbReference type="EMBL" id="KAG4412426.1"/>
    </source>
</evidence>
<dbReference type="HAMAP" id="MF_01925">
    <property type="entry name" value="P5C_reductase"/>
    <property type="match status" value="1"/>
</dbReference>
<evidence type="ECO:0000256" key="3">
    <source>
        <dbReference type="ARBA" id="ARBA00022490"/>
    </source>
</evidence>
<dbReference type="PROSITE" id="PS00521">
    <property type="entry name" value="P5CR"/>
    <property type="match status" value="1"/>
</dbReference>
<comment type="caution">
    <text evidence="12">The sequence shown here is derived from an EMBL/GenBank/DDBJ whole genome shotgun (WGS) entry which is preliminary data.</text>
</comment>
<dbReference type="Pfam" id="PF03807">
    <property type="entry name" value="F420_oxidored"/>
    <property type="match status" value="1"/>
</dbReference>
<dbReference type="InterPro" id="IPR008927">
    <property type="entry name" value="6-PGluconate_DH-like_C_sf"/>
</dbReference>
<organism evidence="12 13">
    <name type="scientific">Cadophora malorum</name>
    <dbReference type="NCBI Taxonomy" id="108018"/>
    <lineage>
        <taxon>Eukaryota</taxon>
        <taxon>Fungi</taxon>
        <taxon>Dikarya</taxon>
        <taxon>Ascomycota</taxon>
        <taxon>Pezizomycotina</taxon>
        <taxon>Leotiomycetes</taxon>
        <taxon>Helotiales</taxon>
        <taxon>Ploettnerulaceae</taxon>
        <taxon>Cadophora</taxon>
    </lineage>
</organism>
<dbReference type="InterPro" id="IPR053790">
    <property type="entry name" value="P5CR-like_CS"/>
</dbReference>